<evidence type="ECO:0000259" key="6">
    <source>
        <dbReference type="Pfam" id="PF02776"/>
    </source>
</evidence>
<dbReference type="STRING" id="488538.SAR116_0997"/>
<evidence type="ECO:0000259" key="4">
    <source>
        <dbReference type="Pfam" id="PF00205"/>
    </source>
</evidence>
<evidence type="ECO:0000256" key="3">
    <source>
        <dbReference type="RuleBase" id="RU362132"/>
    </source>
</evidence>
<accession>D5BSJ3</accession>
<dbReference type="InterPro" id="IPR011766">
    <property type="entry name" value="TPP_enzyme_TPP-bd"/>
</dbReference>
<dbReference type="Gene3D" id="3.40.50.970">
    <property type="match status" value="2"/>
</dbReference>
<evidence type="ECO:0000313" key="7">
    <source>
        <dbReference type="EMBL" id="ADE39240.1"/>
    </source>
</evidence>
<dbReference type="CDD" id="cd00568">
    <property type="entry name" value="TPP_enzymes"/>
    <property type="match status" value="1"/>
</dbReference>
<dbReference type="GO" id="GO:0009097">
    <property type="term" value="P:isoleucine biosynthetic process"/>
    <property type="evidence" value="ECO:0007669"/>
    <property type="project" value="TreeGrafter"/>
</dbReference>
<dbReference type="SUPFAM" id="SSF52467">
    <property type="entry name" value="DHS-like NAD/FAD-binding domain"/>
    <property type="match status" value="1"/>
</dbReference>
<dbReference type="InterPro" id="IPR012001">
    <property type="entry name" value="Thiamin_PyroP_enz_TPP-bd_dom"/>
</dbReference>
<dbReference type="EMBL" id="CP001751">
    <property type="protein sequence ID" value="ADE39240.1"/>
    <property type="molecule type" value="Genomic_DNA"/>
</dbReference>
<dbReference type="GO" id="GO:0000287">
    <property type="term" value="F:magnesium ion binding"/>
    <property type="evidence" value="ECO:0007669"/>
    <property type="project" value="InterPro"/>
</dbReference>
<dbReference type="GO" id="GO:0050660">
    <property type="term" value="F:flavin adenine dinucleotide binding"/>
    <property type="evidence" value="ECO:0007669"/>
    <property type="project" value="TreeGrafter"/>
</dbReference>
<dbReference type="GO" id="GO:0005948">
    <property type="term" value="C:acetolactate synthase complex"/>
    <property type="evidence" value="ECO:0007669"/>
    <property type="project" value="TreeGrafter"/>
</dbReference>
<dbReference type="InterPro" id="IPR045229">
    <property type="entry name" value="TPP_enz"/>
</dbReference>
<proteinExistence type="inferred from homology"/>
<dbReference type="EC" id="2.2.1.6" evidence="7"/>
<dbReference type="InterPro" id="IPR029061">
    <property type="entry name" value="THDP-binding"/>
</dbReference>
<gene>
    <name evidence="7" type="ordered locus">SAR116_0997</name>
</gene>
<dbReference type="SUPFAM" id="SSF52518">
    <property type="entry name" value="Thiamin diphosphate-binding fold (THDP-binding)"/>
    <property type="match status" value="2"/>
</dbReference>
<dbReference type="OrthoDB" id="4494979at2"/>
<dbReference type="Pfam" id="PF00205">
    <property type="entry name" value="TPP_enzyme_M"/>
    <property type="match status" value="1"/>
</dbReference>
<dbReference type="GO" id="GO:0009099">
    <property type="term" value="P:L-valine biosynthetic process"/>
    <property type="evidence" value="ECO:0007669"/>
    <property type="project" value="TreeGrafter"/>
</dbReference>
<dbReference type="PANTHER" id="PTHR18968:SF142">
    <property type="entry name" value="ACETOLACTATE SYNTHASE"/>
    <property type="match status" value="1"/>
</dbReference>
<sequence>MYEDANSNMNVADWIAAFLHAISIKNVHGLMGGGAAGLNDAFIRNSEIKYISYHHEQGAAYGALAESRLTKFFAVVNPTTGCGGTNCLTPVVNAWQDSVPLVVISGNVPIATCSEHLNEVNDIYVRCYGIQEHDIIENMSSVTKFAKTVKSEAELFDSFLDAFVIANTGRKGPVWLDVPQDVQHQLVSAQTRDKLKIVAEKLQACIFAKVSNEFQVNADSLSHFEALLQSSRRPLVLLGGGASSDKETKKTVQEFVERHRLPVVASYAGTNIISHDIEHYLGCVGIKGSRAGNFAVQNCDLLIVLGSRLPFAVIGYDVASFAKQANIFVVDVDNNELQKNELNFTQNISQCHASIINFLEAVNLSNPAIEVEPDWYQKCVTSAQKWDVIASNLSHYDYDGISIYHVLDEFKSEAYDACNFVIDAGSISYAGPVGLHYRQTRNFVFSPAQADMGCALPSAIGTALSSDAKTITITGDGSFMSNLQELATLSYHKADVVVILLQNKGYMSISNTQKNNYGNSIWGEHEGRGIMFPDFEILASSFGLQYVKVDTVADLPSLRTLNGPVIVEVCCVEDEVIAPFQNRIDGKQAGMHDMAPHLSIEELKSLSSVDLEFVRDKS</sequence>
<dbReference type="HOGENOM" id="CLU_013748_1_3_5"/>
<comment type="similarity">
    <text evidence="1 3">Belongs to the TPP enzyme family.</text>
</comment>
<dbReference type="InterPro" id="IPR029035">
    <property type="entry name" value="DHS-like_NAD/FAD-binding_dom"/>
</dbReference>
<dbReference type="eggNOG" id="COG0028">
    <property type="taxonomic scope" value="Bacteria"/>
</dbReference>
<protein>
    <submittedName>
        <fullName evidence="7">Predicted thiamine pyrophosphate enzyme</fullName>
        <ecNumber evidence="7">2.2.1.6</ecNumber>
    </submittedName>
</protein>
<dbReference type="GO" id="GO:0003984">
    <property type="term" value="F:acetolactate synthase activity"/>
    <property type="evidence" value="ECO:0007669"/>
    <property type="project" value="UniProtKB-EC"/>
</dbReference>
<evidence type="ECO:0000256" key="1">
    <source>
        <dbReference type="ARBA" id="ARBA00007812"/>
    </source>
</evidence>
<feature type="domain" description="Thiamine pyrophosphate enzyme N-terminal TPP-binding" evidence="6">
    <location>
        <begin position="9"/>
        <end position="116"/>
    </location>
</feature>
<dbReference type="CDD" id="cd07035">
    <property type="entry name" value="TPP_PYR_POX_like"/>
    <property type="match status" value="1"/>
</dbReference>
<dbReference type="Pfam" id="PF02776">
    <property type="entry name" value="TPP_enzyme_N"/>
    <property type="match status" value="1"/>
</dbReference>
<evidence type="ECO:0000313" key="8">
    <source>
        <dbReference type="Proteomes" id="UP000007460"/>
    </source>
</evidence>
<feature type="domain" description="Thiamine pyrophosphate enzyme TPP-binding" evidence="5">
    <location>
        <begin position="425"/>
        <end position="557"/>
    </location>
</feature>
<organism evidence="7 8">
    <name type="scientific">Puniceispirillum marinum (strain IMCC1322)</name>
    <dbReference type="NCBI Taxonomy" id="488538"/>
    <lineage>
        <taxon>Bacteria</taxon>
        <taxon>Pseudomonadati</taxon>
        <taxon>Pseudomonadota</taxon>
        <taxon>Alphaproteobacteria</taxon>
        <taxon>Candidatus Puniceispirillales</taxon>
        <taxon>Candidatus Puniceispirillaceae</taxon>
        <taxon>Candidatus Puniceispirillum</taxon>
    </lineage>
</organism>
<dbReference type="Pfam" id="PF02775">
    <property type="entry name" value="TPP_enzyme_C"/>
    <property type="match status" value="1"/>
</dbReference>
<dbReference type="InterPro" id="IPR012000">
    <property type="entry name" value="Thiamin_PyroP_enz_cen_dom"/>
</dbReference>
<reference evidence="7 8" key="1">
    <citation type="journal article" date="2010" name="J. Bacteriol.">
        <title>Complete genome sequence of "Candidatus Puniceispirillum marinum" IMCC1322, a representative of the SAR116 clade in the Alphaproteobacteria.</title>
        <authorList>
            <person name="Oh H.M."/>
            <person name="Kwon K.K."/>
            <person name="Kang I."/>
            <person name="Kang S.G."/>
            <person name="Lee J.H."/>
            <person name="Kim S.J."/>
            <person name="Cho J.C."/>
        </authorList>
    </citation>
    <scope>NUCLEOTIDE SEQUENCE [LARGE SCALE GENOMIC DNA]</scope>
    <source>
        <strain evidence="7 8">IMCC1322</strain>
    </source>
</reference>
<keyword evidence="7" id="KW-0808">Transferase</keyword>
<dbReference type="Proteomes" id="UP000007460">
    <property type="component" value="Chromosome"/>
</dbReference>
<dbReference type="AlphaFoldDB" id="D5BSJ3"/>
<dbReference type="Gene3D" id="3.40.50.1220">
    <property type="entry name" value="TPP-binding domain"/>
    <property type="match status" value="1"/>
</dbReference>
<name>D5BSJ3_PUNMI</name>
<feature type="domain" description="Thiamine pyrophosphate enzyme central" evidence="4">
    <location>
        <begin position="226"/>
        <end position="341"/>
    </location>
</feature>
<dbReference type="PANTHER" id="PTHR18968">
    <property type="entry name" value="THIAMINE PYROPHOSPHATE ENZYMES"/>
    <property type="match status" value="1"/>
</dbReference>
<evidence type="ECO:0000256" key="2">
    <source>
        <dbReference type="ARBA" id="ARBA00023052"/>
    </source>
</evidence>
<keyword evidence="2 3" id="KW-0786">Thiamine pyrophosphate</keyword>
<dbReference type="KEGG" id="apb:SAR116_0997"/>
<evidence type="ECO:0000259" key="5">
    <source>
        <dbReference type="Pfam" id="PF02775"/>
    </source>
</evidence>
<dbReference type="GO" id="GO:0030976">
    <property type="term" value="F:thiamine pyrophosphate binding"/>
    <property type="evidence" value="ECO:0007669"/>
    <property type="project" value="InterPro"/>
</dbReference>
<keyword evidence="8" id="KW-1185">Reference proteome</keyword>
<dbReference type="RefSeq" id="WP_013045869.1">
    <property type="nucleotide sequence ID" value="NC_014010.1"/>
</dbReference>